<organism evidence="2 3">
    <name type="scientific">Niallia hominis</name>
    <dbReference type="NCBI Taxonomy" id="3133173"/>
    <lineage>
        <taxon>Bacteria</taxon>
        <taxon>Bacillati</taxon>
        <taxon>Bacillota</taxon>
        <taxon>Bacilli</taxon>
        <taxon>Bacillales</taxon>
        <taxon>Bacillaceae</taxon>
        <taxon>Niallia</taxon>
    </lineage>
</organism>
<comment type="caution">
    <text evidence="2">The sequence shown here is derived from an EMBL/GenBank/DDBJ whole genome shotgun (WGS) entry which is preliminary data.</text>
</comment>
<dbReference type="RefSeq" id="WP_235247805.1">
    <property type="nucleotide sequence ID" value="NZ_JBBMFN010000016.1"/>
</dbReference>
<sequence length="251" mass="28772">MFEELFYDVESLKRLLVSKATGGQENNSEYTELRQKLLNNGYTKAYLPHFLRTCRSLNDFWNYIKEKSTTYQGRRDYLRIEFEKVLMILEDMTESEFPIDEVVSFSKEDKLDLEYVQQAWQKALDRRTNDPEGAITIARTLLEATCKHIMDDANIEYDDKSELPQLYKGVQKVLNLAPSEHTEQIFKEILSGCVSVVKGLGSIRNKLSDAHGKGQRVPTPSARHAHLAVNLAGAMASFLVSSWEEKRKIVG</sequence>
<proteinExistence type="predicted"/>
<dbReference type="Proteomes" id="UP001465426">
    <property type="component" value="Unassembled WGS sequence"/>
</dbReference>
<keyword evidence="3" id="KW-1185">Reference proteome</keyword>
<dbReference type="EMBL" id="JBBMFN010000016">
    <property type="protein sequence ID" value="MEQ2465751.1"/>
    <property type="molecule type" value="Genomic_DNA"/>
</dbReference>
<gene>
    <name evidence="2" type="ORF">WMO63_08735</name>
</gene>
<evidence type="ECO:0000313" key="2">
    <source>
        <dbReference type="EMBL" id="MEQ2465751.1"/>
    </source>
</evidence>
<evidence type="ECO:0000313" key="3">
    <source>
        <dbReference type="Proteomes" id="UP001465426"/>
    </source>
</evidence>
<dbReference type="Pfam" id="PF14355">
    <property type="entry name" value="Abi_C"/>
    <property type="match status" value="1"/>
</dbReference>
<accession>A0ABV1EXE7</accession>
<dbReference type="InterPro" id="IPR026001">
    <property type="entry name" value="Abi-like_C"/>
</dbReference>
<reference evidence="2 3" key="1">
    <citation type="submission" date="2024-03" db="EMBL/GenBank/DDBJ databases">
        <title>Human intestinal bacterial collection.</title>
        <authorList>
            <person name="Pauvert C."/>
            <person name="Hitch T.C.A."/>
            <person name="Clavel T."/>
        </authorList>
    </citation>
    <scope>NUCLEOTIDE SEQUENCE [LARGE SCALE GENOMIC DNA]</scope>
    <source>
        <strain evidence="2 3">CLA-SR-H024</strain>
    </source>
</reference>
<evidence type="ECO:0000259" key="1">
    <source>
        <dbReference type="Pfam" id="PF14355"/>
    </source>
</evidence>
<feature type="domain" description="Abortive infection protein-like C-terminal" evidence="1">
    <location>
        <begin position="164"/>
        <end position="240"/>
    </location>
</feature>
<name>A0ABV1EXE7_9BACI</name>
<protein>
    <submittedName>
        <fullName evidence="2">Abortive infection family protein</fullName>
    </submittedName>
</protein>